<reference evidence="1 2" key="1">
    <citation type="submission" date="2020-10" db="EMBL/GenBank/DDBJ databases">
        <title>Identification of Nocardia species via Next-generation sequencing and recognition of intraspecies genetic diversity.</title>
        <authorList>
            <person name="Li P."/>
            <person name="Li P."/>
            <person name="Lu B."/>
        </authorList>
    </citation>
    <scope>NUCLEOTIDE SEQUENCE [LARGE SCALE GENOMIC DNA]</scope>
    <source>
        <strain evidence="1 2">N-11</strain>
    </source>
</reference>
<name>A0ABS0CFK5_9NOCA</name>
<dbReference type="EMBL" id="JADLRE010000030">
    <property type="protein sequence ID" value="MBF6229132.1"/>
    <property type="molecule type" value="Genomic_DNA"/>
</dbReference>
<accession>A0ABS0CFK5</accession>
<dbReference type="RefSeq" id="WP_195035990.1">
    <property type="nucleotide sequence ID" value="NZ_JADLRE010000030.1"/>
</dbReference>
<organism evidence="1 2">
    <name type="scientific">Nocardia abscessus</name>
    <dbReference type="NCBI Taxonomy" id="120957"/>
    <lineage>
        <taxon>Bacteria</taxon>
        <taxon>Bacillati</taxon>
        <taxon>Actinomycetota</taxon>
        <taxon>Actinomycetes</taxon>
        <taxon>Mycobacteriales</taxon>
        <taxon>Nocardiaceae</taxon>
        <taxon>Nocardia</taxon>
    </lineage>
</organism>
<sequence>MRPETPPDRVWIDKQTPTAFRALNSVANEVRAAAAAVGLDRRIVVVWVATTIGAFNRVSIPSKHPVRARKERGA</sequence>
<comment type="caution">
    <text evidence="1">The sequence shown here is derived from an EMBL/GenBank/DDBJ whole genome shotgun (WGS) entry which is preliminary data.</text>
</comment>
<proteinExistence type="predicted"/>
<evidence type="ECO:0000313" key="2">
    <source>
        <dbReference type="Proteomes" id="UP000807309"/>
    </source>
</evidence>
<dbReference type="Proteomes" id="UP000807309">
    <property type="component" value="Unassembled WGS sequence"/>
</dbReference>
<protein>
    <submittedName>
        <fullName evidence="1">Uncharacterized protein</fullName>
    </submittedName>
</protein>
<evidence type="ECO:0000313" key="1">
    <source>
        <dbReference type="EMBL" id="MBF6229132.1"/>
    </source>
</evidence>
<gene>
    <name evidence="1" type="ORF">IU470_29075</name>
</gene>
<keyword evidence="2" id="KW-1185">Reference proteome</keyword>